<sequence length="580" mass="60449">MLRGVNASAPPPLCDAALAAVLLAVDPAALGGIWVRARIGPALDGWTAFLRACLPDETPVRRLPIHVADDRLIGGIDLAATLRSGRTVVERGLLAACDGGVLIVPMAERMTGATASRLAATLDTATVVAEREGISAVWPARIAVVAIDEGRDDDEPVPAALLDRLALAVDLAAAPDEYPGAMPDAVDRARRGLAGVRVEEREREALCAAGLALGVDSMRMAVAALRTARAHAAWVGRQTVEGADLEAAVRLVFALRATRMPAEPAEAAAEDADPPPSAPNETDQSPDHADSDPAGDRLVEVARAVLPPDLLARLAAGLVPRRPGNTAGRRGEGAASRRRGRPLGSVPGDPRRGDRLNLADTLRAAAPWQRLRGRQGAAVIVRPEDFRVVRYRHRSESVTVFVVDASGSSALHRLAEAKGAVELLLAECYVRRDQVALLAFRGEAADLLLPPTRSLVRAKRMLAGLPGGGGTPLASGLDMAAGLARAIRREGRSPSLVVLTDGRANIGRDGAPGRESASRDATDAARRIAGESLPALVLDTSPRPRPEAADLARAMAGLYLPLPQADAAAVSRAVIAARGG</sequence>
<dbReference type="SMART" id="SM00327">
    <property type="entry name" value="VWA"/>
    <property type="match status" value="1"/>
</dbReference>
<gene>
    <name evidence="3" type="ORF">SAMN05660686_00833</name>
</gene>
<proteinExistence type="predicted"/>
<dbReference type="PANTHER" id="PTHR43473">
    <property type="entry name" value="MAGNESIUM-CHELATASE SUBUNIT CHLD, CHLOROPLASTIC"/>
    <property type="match status" value="1"/>
</dbReference>
<dbReference type="PROSITE" id="PS50234">
    <property type="entry name" value="VWFA"/>
    <property type="match status" value="1"/>
</dbReference>
<evidence type="ECO:0000259" key="2">
    <source>
        <dbReference type="PROSITE" id="PS50234"/>
    </source>
</evidence>
<dbReference type="InterPro" id="IPR036465">
    <property type="entry name" value="vWFA_dom_sf"/>
</dbReference>
<evidence type="ECO:0000256" key="1">
    <source>
        <dbReference type="SAM" id="MobiDB-lite"/>
    </source>
</evidence>
<dbReference type="RefSeq" id="WP_093148369.1">
    <property type="nucleotide sequence ID" value="NZ_FNBW01000002.1"/>
</dbReference>
<dbReference type="InterPro" id="IPR041628">
    <property type="entry name" value="ChlI/MoxR_AAA_lid"/>
</dbReference>
<dbReference type="AlphaFoldDB" id="A0A8G2F1T3"/>
<dbReference type="InterPro" id="IPR027417">
    <property type="entry name" value="P-loop_NTPase"/>
</dbReference>
<keyword evidence="4" id="KW-1185">Reference proteome</keyword>
<dbReference type="SUPFAM" id="SSF52540">
    <property type="entry name" value="P-loop containing nucleoside triphosphate hydrolases"/>
    <property type="match status" value="1"/>
</dbReference>
<feature type="region of interest" description="Disordered" evidence="1">
    <location>
        <begin position="262"/>
        <end position="294"/>
    </location>
</feature>
<dbReference type="EMBL" id="FNBW01000002">
    <property type="protein sequence ID" value="SDF27009.1"/>
    <property type="molecule type" value="Genomic_DNA"/>
</dbReference>
<dbReference type="Pfam" id="PF17863">
    <property type="entry name" value="AAA_lid_2"/>
    <property type="match status" value="1"/>
</dbReference>
<dbReference type="Gene3D" id="1.10.8.80">
    <property type="entry name" value="Magnesium chelatase subunit I, C-Terminal domain"/>
    <property type="match status" value="1"/>
</dbReference>
<feature type="region of interest" description="Disordered" evidence="1">
    <location>
        <begin position="320"/>
        <end position="355"/>
    </location>
</feature>
<comment type="caution">
    <text evidence="3">The sequence shown here is derived from an EMBL/GenBank/DDBJ whole genome shotgun (WGS) entry which is preliminary data.</text>
</comment>
<dbReference type="InterPro" id="IPR002035">
    <property type="entry name" value="VWF_A"/>
</dbReference>
<dbReference type="Gene3D" id="3.40.50.410">
    <property type="entry name" value="von Willebrand factor, type A domain"/>
    <property type="match status" value="1"/>
</dbReference>
<evidence type="ECO:0000313" key="4">
    <source>
        <dbReference type="Proteomes" id="UP000198615"/>
    </source>
</evidence>
<dbReference type="Pfam" id="PF13519">
    <property type="entry name" value="VWA_2"/>
    <property type="match status" value="1"/>
</dbReference>
<feature type="compositionally biased region" description="Basic and acidic residues" evidence="1">
    <location>
        <begin position="285"/>
        <end position="294"/>
    </location>
</feature>
<reference evidence="3 4" key="1">
    <citation type="submission" date="2016-10" db="EMBL/GenBank/DDBJ databases">
        <authorList>
            <person name="Varghese N."/>
            <person name="Submissions S."/>
        </authorList>
    </citation>
    <scope>NUCLEOTIDE SEQUENCE [LARGE SCALE GENOMIC DNA]</scope>
    <source>
        <strain evidence="3 4">DSM 18839</strain>
    </source>
</reference>
<evidence type="ECO:0000313" key="3">
    <source>
        <dbReference type="EMBL" id="SDF27009.1"/>
    </source>
</evidence>
<dbReference type="Proteomes" id="UP000198615">
    <property type="component" value="Unassembled WGS sequence"/>
</dbReference>
<name>A0A8G2F1T3_9PROT</name>
<feature type="domain" description="VWFA" evidence="2">
    <location>
        <begin position="398"/>
        <end position="538"/>
    </location>
</feature>
<dbReference type="OrthoDB" id="9775079at2"/>
<dbReference type="NCBIfam" id="NF009943">
    <property type="entry name" value="PRK13406.1"/>
    <property type="match status" value="1"/>
</dbReference>
<dbReference type="SUPFAM" id="SSF53300">
    <property type="entry name" value="vWA-like"/>
    <property type="match status" value="1"/>
</dbReference>
<accession>A0A8G2F1T3</accession>
<protein>
    <submittedName>
        <fullName evidence="3">Magnesium chelatase subunit D</fullName>
    </submittedName>
</protein>
<dbReference type="Gene3D" id="3.40.50.300">
    <property type="entry name" value="P-loop containing nucleotide triphosphate hydrolases"/>
    <property type="match status" value="1"/>
</dbReference>
<organism evidence="3 4">
    <name type="scientific">Thalassobaculum litoreum DSM 18839</name>
    <dbReference type="NCBI Taxonomy" id="1123362"/>
    <lineage>
        <taxon>Bacteria</taxon>
        <taxon>Pseudomonadati</taxon>
        <taxon>Pseudomonadota</taxon>
        <taxon>Alphaproteobacteria</taxon>
        <taxon>Rhodospirillales</taxon>
        <taxon>Thalassobaculaceae</taxon>
        <taxon>Thalassobaculum</taxon>
    </lineage>
</organism>
<dbReference type="PANTHER" id="PTHR43473:SF2">
    <property type="entry name" value="MAGNESIUM-CHELATASE SUBUNIT CHLD, CHLOROPLASTIC"/>
    <property type="match status" value="1"/>
</dbReference>